<feature type="transmembrane region" description="Helical" evidence="1">
    <location>
        <begin position="281"/>
        <end position="305"/>
    </location>
</feature>
<dbReference type="Pfam" id="PF01757">
    <property type="entry name" value="Acyl_transf_3"/>
    <property type="match status" value="1"/>
</dbReference>
<feature type="transmembrane region" description="Helical" evidence="1">
    <location>
        <begin position="91"/>
        <end position="109"/>
    </location>
</feature>
<keyword evidence="1" id="KW-1133">Transmembrane helix</keyword>
<name>A0A1C4VWQ3_9ACTN</name>
<dbReference type="RefSeq" id="WP_089018551.1">
    <property type="nucleotide sequence ID" value="NZ_LT607412.1"/>
</dbReference>
<evidence type="ECO:0000313" key="3">
    <source>
        <dbReference type="EMBL" id="SCE88402.1"/>
    </source>
</evidence>
<dbReference type="PANTHER" id="PTHR23028">
    <property type="entry name" value="ACETYLTRANSFERASE"/>
    <property type="match status" value="1"/>
</dbReference>
<dbReference type="GO" id="GO:0016747">
    <property type="term" value="F:acyltransferase activity, transferring groups other than amino-acyl groups"/>
    <property type="evidence" value="ECO:0007669"/>
    <property type="project" value="InterPro"/>
</dbReference>
<keyword evidence="1" id="KW-0472">Membrane</keyword>
<dbReference type="InterPro" id="IPR050879">
    <property type="entry name" value="Acyltransferase_3"/>
</dbReference>
<keyword evidence="3" id="KW-0012">Acyltransferase</keyword>
<organism evidence="3 4">
    <name type="scientific">Micromonospora coriariae</name>
    <dbReference type="NCBI Taxonomy" id="285665"/>
    <lineage>
        <taxon>Bacteria</taxon>
        <taxon>Bacillati</taxon>
        <taxon>Actinomycetota</taxon>
        <taxon>Actinomycetes</taxon>
        <taxon>Micromonosporales</taxon>
        <taxon>Micromonosporaceae</taxon>
        <taxon>Micromonospora</taxon>
    </lineage>
</organism>
<evidence type="ECO:0000259" key="2">
    <source>
        <dbReference type="Pfam" id="PF01757"/>
    </source>
</evidence>
<accession>A0A1C4VWQ3</accession>
<feature type="transmembrane region" description="Helical" evidence="1">
    <location>
        <begin position="44"/>
        <end position="70"/>
    </location>
</feature>
<evidence type="ECO:0000313" key="4">
    <source>
        <dbReference type="Proteomes" id="UP000198243"/>
    </source>
</evidence>
<keyword evidence="3" id="KW-0378">Hydrolase</keyword>
<dbReference type="Proteomes" id="UP000198243">
    <property type="component" value="Chromosome I"/>
</dbReference>
<feature type="transmembrane region" description="Helical" evidence="1">
    <location>
        <begin position="175"/>
        <end position="195"/>
    </location>
</feature>
<dbReference type="OrthoDB" id="5242306at2"/>
<feature type="transmembrane region" description="Helical" evidence="1">
    <location>
        <begin position="312"/>
        <end position="332"/>
    </location>
</feature>
<keyword evidence="3" id="KW-0808">Transferase</keyword>
<evidence type="ECO:0000256" key="1">
    <source>
        <dbReference type="SAM" id="Phobius"/>
    </source>
</evidence>
<dbReference type="EMBL" id="LT607412">
    <property type="protein sequence ID" value="SCE88402.1"/>
    <property type="molecule type" value="Genomic_DNA"/>
</dbReference>
<proteinExistence type="predicted"/>
<dbReference type="InterPro" id="IPR002656">
    <property type="entry name" value="Acyl_transf_3_dom"/>
</dbReference>
<keyword evidence="4" id="KW-1185">Reference proteome</keyword>
<gene>
    <name evidence="3" type="ORF">GA0070607_2775</name>
</gene>
<feature type="transmembrane region" description="Helical" evidence="1">
    <location>
        <begin position="347"/>
        <end position="366"/>
    </location>
</feature>
<dbReference type="PANTHER" id="PTHR23028:SF53">
    <property type="entry name" value="ACYL_TRANSF_3 DOMAIN-CONTAINING PROTEIN"/>
    <property type="match status" value="1"/>
</dbReference>
<feature type="transmembrane region" description="Helical" evidence="1">
    <location>
        <begin position="207"/>
        <end position="224"/>
    </location>
</feature>
<reference evidence="4" key="1">
    <citation type="submission" date="2016-06" db="EMBL/GenBank/DDBJ databases">
        <authorList>
            <person name="Varghese N."/>
            <person name="Submissions Spin"/>
        </authorList>
    </citation>
    <scope>NUCLEOTIDE SEQUENCE [LARGE SCALE GENOMIC DNA]</scope>
    <source>
        <strain evidence="4">DSM 44875</strain>
    </source>
</reference>
<protein>
    <submittedName>
        <fullName evidence="3">Peptidoglycan/LPS O-acetylase OafA/YrhL, contains acyltransferase and SGNH-hydrolase domains</fullName>
    </submittedName>
</protein>
<keyword evidence="1" id="KW-0812">Transmembrane</keyword>
<feature type="transmembrane region" description="Helical" evidence="1">
    <location>
        <begin position="244"/>
        <end position="261"/>
    </location>
</feature>
<sequence length="399" mass="42831">MFAASSAPALPRLPALDGVRVIGAAAVIAQHVGFITGVTTRESWGGWVAMMDFAVALFFVLSGFLLFRPWARAAATGSTTPGARRFYWKRAIRILPAYWLAVIVCLTVLPEGGVAPLGDWLRHLTFTQIYEHAQIRRGLGQTWSLATEVLFYLLLPVAAAALLGKRWRPARTVTLAGAGLLITVGWIAAMGTGLLDTGLHIMWLPSYALWFAAGIVIATVHVALRTSTAPRSWRVFDQLGSAPLACWGIALGLLAVASTPVTGPRGLAAPTAGQFATQMGLYLGVAVMVMIPLVFGPTTLISLALGSAPIRWLGTLSYGMFLWHPLVLDMIYRVESRTYFTGNPLRIYALTLSGAIAMAAVSYYVVERPVLRWGSATARRRAGRATEHQRAVSAASAAS</sequence>
<dbReference type="GO" id="GO:0016787">
    <property type="term" value="F:hydrolase activity"/>
    <property type="evidence" value="ECO:0007669"/>
    <property type="project" value="UniProtKB-KW"/>
</dbReference>
<dbReference type="GO" id="GO:0016020">
    <property type="term" value="C:membrane"/>
    <property type="evidence" value="ECO:0007669"/>
    <property type="project" value="TreeGrafter"/>
</dbReference>
<dbReference type="GO" id="GO:0009103">
    <property type="term" value="P:lipopolysaccharide biosynthetic process"/>
    <property type="evidence" value="ECO:0007669"/>
    <property type="project" value="TreeGrafter"/>
</dbReference>
<dbReference type="AlphaFoldDB" id="A0A1C4VWQ3"/>
<feature type="domain" description="Acyltransferase 3" evidence="2">
    <location>
        <begin position="14"/>
        <end position="357"/>
    </location>
</feature>
<feature type="transmembrane region" description="Helical" evidence="1">
    <location>
        <begin position="143"/>
        <end position="163"/>
    </location>
</feature>
<feature type="transmembrane region" description="Helical" evidence="1">
    <location>
        <begin position="21"/>
        <end position="38"/>
    </location>
</feature>